<name>A0AAE4CS26_9ACTN</name>
<dbReference type="EMBL" id="JAVDXW010000001">
    <property type="protein sequence ID" value="MDR7304303.1"/>
    <property type="molecule type" value="Genomic_DNA"/>
</dbReference>
<sequence length="86" mass="10111">MERPGTNRPSAYDQAYYDSAAVDYILRGRRWQSWHELLEWLRSEGVDDPYLAQGELQALRQDVERAAARGAPFDNDADRLWRELKQ</sequence>
<dbReference type="AlphaFoldDB" id="A0AAE4CS26"/>
<dbReference type="Proteomes" id="UP001180845">
    <property type="component" value="Unassembled WGS sequence"/>
</dbReference>
<comment type="caution">
    <text evidence="1">The sequence shown here is derived from an EMBL/GenBank/DDBJ whole genome shotgun (WGS) entry which is preliminary data.</text>
</comment>
<reference evidence="1" key="1">
    <citation type="submission" date="2023-07" db="EMBL/GenBank/DDBJ databases">
        <title>Sequencing the genomes of 1000 actinobacteria strains.</title>
        <authorList>
            <person name="Klenk H.-P."/>
        </authorList>
    </citation>
    <scope>NUCLEOTIDE SEQUENCE</scope>
    <source>
        <strain evidence="1">DSM 45977</strain>
    </source>
</reference>
<accession>A0AAE4CS26</accession>
<protein>
    <submittedName>
        <fullName evidence="1">Uncharacterized protein</fullName>
    </submittedName>
</protein>
<evidence type="ECO:0000313" key="2">
    <source>
        <dbReference type="Proteomes" id="UP001180845"/>
    </source>
</evidence>
<proteinExistence type="predicted"/>
<dbReference type="RefSeq" id="WP_310277841.1">
    <property type="nucleotide sequence ID" value="NZ_JAVDXW010000001.1"/>
</dbReference>
<organism evidence="1 2">
    <name type="scientific">Haloactinomyces albus</name>
    <dbReference type="NCBI Taxonomy" id="1352928"/>
    <lineage>
        <taxon>Bacteria</taxon>
        <taxon>Bacillati</taxon>
        <taxon>Actinomycetota</taxon>
        <taxon>Actinomycetes</taxon>
        <taxon>Actinopolysporales</taxon>
        <taxon>Actinopolysporaceae</taxon>
        <taxon>Haloactinomyces</taxon>
    </lineage>
</organism>
<evidence type="ECO:0000313" key="1">
    <source>
        <dbReference type="EMBL" id="MDR7304303.1"/>
    </source>
</evidence>
<gene>
    <name evidence="1" type="ORF">JOF55_004484</name>
</gene>
<keyword evidence="2" id="KW-1185">Reference proteome</keyword>